<dbReference type="InterPro" id="IPR052509">
    <property type="entry name" value="Metal_resp_DNA-bind_regulator"/>
</dbReference>
<dbReference type="AlphaFoldDB" id="K2RA93"/>
<evidence type="ECO:0000313" key="3">
    <source>
        <dbReference type="Proteomes" id="UP000007360"/>
    </source>
</evidence>
<dbReference type="PANTHER" id="PTHR33169:SF14">
    <property type="entry name" value="TRANSCRIPTIONAL REGULATOR RV3488"/>
    <property type="match status" value="1"/>
</dbReference>
<dbReference type="PANTHER" id="PTHR33169">
    <property type="entry name" value="PADR-FAMILY TRANSCRIPTIONAL REGULATOR"/>
    <property type="match status" value="1"/>
</dbReference>
<dbReference type="InterPro" id="IPR036388">
    <property type="entry name" value="WH-like_DNA-bd_sf"/>
</dbReference>
<dbReference type="PATRIC" id="fig|1204725.3.peg.2040"/>
<reference evidence="2 3" key="1">
    <citation type="journal article" date="2012" name="J. Bacteriol.">
        <title>Draft genome sequence of Methanobacterium formicicum DSM 3637, an archaebacterium isolated from the methane producer amoeba Pelomyxa palustris.</title>
        <authorList>
            <person name="Gutierrez G."/>
        </authorList>
    </citation>
    <scope>NUCLEOTIDE SEQUENCE [LARGE SCALE GENOMIC DNA]</scope>
    <source>
        <strain evidence="3">DSM 3637 / PP1</strain>
    </source>
</reference>
<feature type="domain" description="Transcription regulator PadR N-terminal" evidence="1">
    <location>
        <begin position="27"/>
        <end position="95"/>
    </location>
</feature>
<dbReference type="InterPro" id="IPR036390">
    <property type="entry name" value="WH_DNA-bd_sf"/>
</dbReference>
<dbReference type="Gene3D" id="1.10.10.10">
    <property type="entry name" value="Winged helix-like DNA-binding domain superfamily/Winged helix DNA-binding domain"/>
    <property type="match status" value="1"/>
</dbReference>
<proteinExistence type="predicted"/>
<dbReference type="InterPro" id="IPR005149">
    <property type="entry name" value="Tscrpt_reg_PadR_N"/>
</dbReference>
<keyword evidence="3" id="KW-1185">Reference proteome</keyword>
<dbReference type="Proteomes" id="UP000007360">
    <property type="component" value="Unassembled WGS sequence"/>
</dbReference>
<protein>
    <submittedName>
        <fullName evidence="2">PadR family transcriptional regulator</fullName>
    </submittedName>
</protein>
<evidence type="ECO:0000313" key="2">
    <source>
        <dbReference type="EMBL" id="EKF85234.1"/>
    </source>
</evidence>
<evidence type="ECO:0000259" key="1">
    <source>
        <dbReference type="Pfam" id="PF03551"/>
    </source>
</evidence>
<dbReference type="EMBL" id="AMPO01000009">
    <property type="protein sequence ID" value="EKF85234.1"/>
    <property type="molecule type" value="Genomic_DNA"/>
</dbReference>
<name>K2RA93_METFP</name>
<organism evidence="2 3">
    <name type="scientific">Methanobacterium formicicum (strain DSM 3637 / PP1)</name>
    <dbReference type="NCBI Taxonomy" id="1204725"/>
    <lineage>
        <taxon>Archaea</taxon>
        <taxon>Methanobacteriati</taxon>
        <taxon>Methanobacteriota</taxon>
        <taxon>Methanomada group</taxon>
        <taxon>Methanobacteria</taxon>
        <taxon>Methanobacteriales</taxon>
        <taxon>Methanobacteriaceae</taxon>
        <taxon>Methanobacterium</taxon>
    </lineage>
</organism>
<sequence length="111" mass="13261">MEKSNNQKRYKMTLNRKFFLGFIRIHILHHASQEEIYGVQMMDELEKHGYDISPGTMYPILHSLENEGYLKSRKENVRGKIRRYYKITSKGKKILIQSRQKAAELTREVMN</sequence>
<dbReference type="Pfam" id="PF03551">
    <property type="entry name" value="PadR"/>
    <property type="match status" value="1"/>
</dbReference>
<dbReference type="SUPFAM" id="SSF46785">
    <property type="entry name" value="Winged helix' DNA-binding domain"/>
    <property type="match status" value="1"/>
</dbReference>
<comment type="caution">
    <text evidence="2">The sequence shown here is derived from an EMBL/GenBank/DDBJ whole genome shotgun (WGS) entry which is preliminary data.</text>
</comment>
<gene>
    <name evidence="2" type="ORF">A994_10143</name>
</gene>
<accession>K2RA93</accession>